<accession>A0A7J7I5T8</accession>
<protein>
    <recommendedName>
        <fullName evidence="7">Rho-GAP domain-containing protein</fullName>
    </recommendedName>
</protein>
<evidence type="ECO:0000313" key="6">
    <source>
        <dbReference type="Proteomes" id="UP000593564"/>
    </source>
</evidence>
<evidence type="ECO:0008006" key="7">
    <source>
        <dbReference type="Google" id="ProtNLM"/>
    </source>
</evidence>
<reference evidence="5 6" key="2">
    <citation type="submission" date="2020-07" db="EMBL/GenBank/DDBJ databases">
        <title>Genome assembly of wild tea tree DASZ reveals pedigree and selection history of tea varieties.</title>
        <authorList>
            <person name="Zhang W."/>
        </authorList>
    </citation>
    <scope>NUCLEOTIDE SEQUENCE [LARGE SCALE GENOMIC DNA]</scope>
    <source>
        <strain evidence="6">cv. G240</strain>
        <tissue evidence="5">Leaf</tissue>
    </source>
</reference>
<sequence length="514" mass="57579">MTRLFRSKSCGVGRTTGSMFNSSPPTPSLYLPNQGHDDDDSEEEEEEEEEEEDEEYLANNPVTTPFIISPENRYRRNQQHNNNNNNHHHHHHPQFPIVDILVAVLRKSLVTCSVERGGEEDMSSMDIGWPTDVRHVSHVTFDRFNGFLGLPLELQPQLPPKVPSASVSVFGVSANSMQCSYDQRGNSVPMILLMMQQRLYSEGGLQAEGIFRINAENSQEEYVRNQLNKGVVPHGIDVHCLAGLIKAWFRELPAGVLDCLTPEQVMHCNAEDECTQLLKLLPPTEAALLDWAINLMADVVQHENHNKMNARNIAMVFAPNMTQMADPLTALIHAVQVMNFLKTLIMKTLREREESHAQPRLLPSCRDSPRNKGDSQSSNPSSVFSHGQTLDGHASKGPPTGNLFGSIILDRSESDCLEKFRSFQDDNDVAEDWYESVSCRSSPVSGKRRNLTNGSRGEYNDDNREVEGIFDKLSLKKGVRKLCRHPVFQLSKPAKKSDSLGIVDSRGRGGEAWA</sequence>
<feature type="compositionally biased region" description="Polar residues" evidence="2">
    <location>
        <begin position="374"/>
        <end position="388"/>
    </location>
</feature>
<dbReference type="Proteomes" id="UP000593564">
    <property type="component" value="Unassembled WGS sequence"/>
</dbReference>
<dbReference type="PANTHER" id="PTHR23177">
    <property type="entry name" value="MKIAA1688 PROTEIN"/>
    <property type="match status" value="1"/>
</dbReference>
<evidence type="ECO:0000256" key="1">
    <source>
        <dbReference type="ARBA" id="ARBA00022468"/>
    </source>
</evidence>
<proteinExistence type="predicted"/>
<feature type="domain" description="CRIB" evidence="3">
    <location>
        <begin position="127"/>
        <end position="140"/>
    </location>
</feature>
<dbReference type="GO" id="GO:0007165">
    <property type="term" value="P:signal transduction"/>
    <property type="evidence" value="ECO:0007669"/>
    <property type="project" value="InterPro"/>
</dbReference>
<feature type="compositionally biased region" description="Basic and acidic residues" evidence="2">
    <location>
        <begin position="505"/>
        <end position="514"/>
    </location>
</feature>
<reference evidence="6" key="1">
    <citation type="journal article" date="2020" name="Nat. Commun.">
        <title>Genome assembly of wild tea tree DASZ reveals pedigree and selection history of tea varieties.</title>
        <authorList>
            <person name="Zhang W."/>
            <person name="Zhang Y."/>
            <person name="Qiu H."/>
            <person name="Guo Y."/>
            <person name="Wan H."/>
            <person name="Zhang X."/>
            <person name="Scossa F."/>
            <person name="Alseekh S."/>
            <person name="Zhang Q."/>
            <person name="Wang P."/>
            <person name="Xu L."/>
            <person name="Schmidt M.H."/>
            <person name="Jia X."/>
            <person name="Li D."/>
            <person name="Zhu A."/>
            <person name="Guo F."/>
            <person name="Chen W."/>
            <person name="Ni D."/>
            <person name="Usadel B."/>
            <person name="Fernie A.R."/>
            <person name="Wen W."/>
        </authorList>
    </citation>
    <scope>NUCLEOTIDE SEQUENCE [LARGE SCALE GENOMIC DNA]</scope>
    <source>
        <strain evidence="6">cv. G240</strain>
    </source>
</reference>
<comment type="caution">
    <text evidence="5">The sequence shown here is derived from an EMBL/GenBank/DDBJ whole genome shotgun (WGS) entry which is preliminary data.</text>
</comment>
<organism evidence="5 6">
    <name type="scientific">Camellia sinensis</name>
    <name type="common">Tea plant</name>
    <name type="synonym">Thea sinensis</name>
    <dbReference type="NCBI Taxonomy" id="4442"/>
    <lineage>
        <taxon>Eukaryota</taxon>
        <taxon>Viridiplantae</taxon>
        <taxon>Streptophyta</taxon>
        <taxon>Embryophyta</taxon>
        <taxon>Tracheophyta</taxon>
        <taxon>Spermatophyta</taxon>
        <taxon>Magnoliopsida</taxon>
        <taxon>eudicotyledons</taxon>
        <taxon>Gunneridae</taxon>
        <taxon>Pentapetalae</taxon>
        <taxon>asterids</taxon>
        <taxon>Ericales</taxon>
        <taxon>Theaceae</taxon>
        <taxon>Camellia</taxon>
    </lineage>
</organism>
<dbReference type="SMART" id="SM00285">
    <property type="entry name" value="PBD"/>
    <property type="match status" value="1"/>
</dbReference>
<feature type="region of interest" description="Disordered" evidence="2">
    <location>
        <begin position="495"/>
        <end position="514"/>
    </location>
</feature>
<dbReference type="CDD" id="cd00132">
    <property type="entry name" value="CRIB"/>
    <property type="match status" value="1"/>
</dbReference>
<dbReference type="InterPro" id="IPR044785">
    <property type="entry name" value="RopGAP1-5"/>
</dbReference>
<dbReference type="PROSITE" id="PS50238">
    <property type="entry name" value="RHOGAP"/>
    <property type="match status" value="1"/>
</dbReference>
<dbReference type="Gene3D" id="3.90.810.10">
    <property type="entry name" value="CRIB domain"/>
    <property type="match status" value="1"/>
</dbReference>
<dbReference type="PROSITE" id="PS50108">
    <property type="entry name" value="CRIB"/>
    <property type="match status" value="1"/>
</dbReference>
<feature type="compositionally biased region" description="Acidic residues" evidence="2">
    <location>
        <begin position="37"/>
        <end position="56"/>
    </location>
</feature>
<name>A0A7J7I5T8_CAMSI</name>
<feature type="region of interest" description="Disordered" evidence="2">
    <location>
        <begin position="352"/>
        <end position="401"/>
    </location>
</feature>
<evidence type="ECO:0000259" key="4">
    <source>
        <dbReference type="PROSITE" id="PS50238"/>
    </source>
</evidence>
<dbReference type="Gene3D" id="1.10.555.10">
    <property type="entry name" value="Rho GTPase activation protein"/>
    <property type="match status" value="1"/>
</dbReference>
<dbReference type="InterPro" id="IPR036936">
    <property type="entry name" value="CRIB_dom_sf"/>
</dbReference>
<gene>
    <name evidence="5" type="ORF">HYC85_001160</name>
</gene>
<dbReference type="CDD" id="cd00159">
    <property type="entry name" value="RhoGAP"/>
    <property type="match status" value="1"/>
</dbReference>
<feature type="region of interest" description="Disordered" evidence="2">
    <location>
        <begin position="1"/>
        <end position="66"/>
    </location>
</feature>
<evidence type="ECO:0000256" key="2">
    <source>
        <dbReference type="SAM" id="MobiDB-lite"/>
    </source>
</evidence>
<dbReference type="InterPro" id="IPR000198">
    <property type="entry name" value="RhoGAP_dom"/>
</dbReference>
<evidence type="ECO:0000259" key="3">
    <source>
        <dbReference type="PROSITE" id="PS50108"/>
    </source>
</evidence>
<dbReference type="Pfam" id="PF00786">
    <property type="entry name" value="PBD"/>
    <property type="match status" value="1"/>
</dbReference>
<dbReference type="AlphaFoldDB" id="A0A7J7I5T8"/>
<dbReference type="Pfam" id="PF00620">
    <property type="entry name" value="RhoGAP"/>
    <property type="match status" value="1"/>
</dbReference>
<dbReference type="SUPFAM" id="SSF48350">
    <property type="entry name" value="GTPase activation domain, GAP"/>
    <property type="match status" value="1"/>
</dbReference>
<evidence type="ECO:0000313" key="5">
    <source>
        <dbReference type="EMBL" id="KAF5959951.1"/>
    </source>
</evidence>
<dbReference type="PANTHER" id="PTHR23177:SF74">
    <property type="entry name" value="RHO GTPASE-ACTIVATING PROTEIN 3"/>
    <property type="match status" value="1"/>
</dbReference>
<keyword evidence="1" id="KW-0343">GTPase activation</keyword>
<keyword evidence="6" id="KW-1185">Reference proteome</keyword>
<feature type="domain" description="Rho-GAP" evidence="4">
    <location>
        <begin position="175"/>
        <end position="353"/>
    </location>
</feature>
<dbReference type="SMART" id="SM00324">
    <property type="entry name" value="RhoGAP"/>
    <property type="match status" value="1"/>
</dbReference>
<dbReference type="InterPro" id="IPR008936">
    <property type="entry name" value="Rho_GTPase_activation_prot"/>
</dbReference>
<dbReference type="EMBL" id="JACBKZ010000001">
    <property type="protein sequence ID" value="KAF5959951.1"/>
    <property type="molecule type" value="Genomic_DNA"/>
</dbReference>
<dbReference type="FunFam" id="1.10.555.10:FF:000046">
    <property type="entry name" value="Rho GTPase-activating protein 5"/>
    <property type="match status" value="1"/>
</dbReference>
<dbReference type="InterPro" id="IPR000095">
    <property type="entry name" value="CRIB_dom"/>
</dbReference>
<dbReference type="GO" id="GO:0005096">
    <property type="term" value="F:GTPase activator activity"/>
    <property type="evidence" value="ECO:0007669"/>
    <property type="project" value="UniProtKB-KW"/>
</dbReference>